<dbReference type="InterPro" id="IPR001623">
    <property type="entry name" value="DnaJ_domain"/>
</dbReference>
<dbReference type="InterPro" id="IPR052594">
    <property type="entry name" value="J_domain-containing_protein"/>
</dbReference>
<feature type="coiled-coil region" evidence="1">
    <location>
        <begin position="182"/>
        <end position="209"/>
    </location>
</feature>
<dbReference type="SUPFAM" id="SSF46565">
    <property type="entry name" value="Chaperone J-domain"/>
    <property type="match status" value="1"/>
</dbReference>
<keyword evidence="1" id="KW-0175">Coiled coil</keyword>
<protein>
    <submittedName>
        <fullName evidence="4">Urea active transporter</fullName>
    </submittedName>
</protein>
<dbReference type="EMBL" id="SNSC02000021">
    <property type="protein sequence ID" value="TID15108.1"/>
    <property type="molecule type" value="Genomic_DNA"/>
</dbReference>
<dbReference type="OrthoDB" id="110024at2759"/>
<gene>
    <name evidence="4" type="ORF">E6O75_ATG08361</name>
</gene>
<dbReference type="Pfam" id="PF23302">
    <property type="entry name" value="HTH_DNAJC9"/>
    <property type="match status" value="1"/>
</dbReference>
<feature type="region of interest" description="Disordered" evidence="2">
    <location>
        <begin position="248"/>
        <end position="332"/>
    </location>
</feature>
<organism evidence="4 5">
    <name type="scientific">Venturia nashicola</name>
    <dbReference type="NCBI Taxonomy" id="86259"/>
    <lineage>
        <taxon>Eukaryota</taxon>
        <taxon>Fungi</taxon>
        <taxon>Dikarya</taxon>
        <taxon>Ascomycota</taxon>
        <taxon>Pezizomycotina</taxon>
        <taxon>Dothideomycetes</taxon>
        <taxon>Pleosporomycetidae</taxon>
        <taxon>Venturiales</taxon>
        <taxon>Venturiaceae</taxon>
        <taxon>Venturia</taxon>
    </lineage>
</organism>
<comment type="caution">
    <text evidence="4">The sequence shown here is derived from an EMBL/GenBank/DDBJ whole genome shotgun (WGS) entry which is preliminary data.</text>
</comment>
<evidence type="ECO:0000259" key="3">
    <source>
        <dbReference type="PROSITE" id="PS50076"/>
    </source>
</evidence>
<dbReference type="GO" id="GO:0005634">
    <property type="term" value="C:nucleus"/>
    <property type="evidence" value="ECO:0007669"/>
    <property type="project" value="TreeGrafter"/>
</dbReference>
<dbReference type="InterPro" id="IPR036869">
    <property type="entry name" value="J_dom_sf"/>
</dbReference>
<proteinExistence type="predicted"/>
<dbReference type="GO" id="GO:0031072">
    <property type="term" value="F:heat shock protein binding"/>
    <property type="evidence" value="ECO:0007669"/>
    <property type="project" value="TreeGrafter"/>
</dbReference>
<dbReference type="GO" id="GO:0005737">
    <property type="term" value="C:cytoplasm"/>
    <property type="evidence" value="ECO:0007669"/>
    <property type="project" value="TreeGrafter"/>
</dbReference>
<feature type="domain" description="J" evidence="3">
    <location>
        <begin position="1"/>
        <end position="78"/>
    </location>
</feature>
<dbReference type="AlphaFoldDB" id="A0A4Z1P378"/>
<dbReference type="Pfam" id="PF00226">
    <property type="entry name" value="DnaJ"/>
    <property type="match status" value="1"/>
</dbReference>
<evidence type="ECO:0000256" key="2">
    <source>
        <dbReference type="SAM" id="MobiDB-lite"/>
    </source>
</evidence>
<evidence type="ECO:0000313" key="4">
    <source>
        <dbReference type="EMBL" id="TID15108.1"/>
    </source>
</evidence>
<keyword evidence="5" id="KW-1185">Reference proteome</keyword>
<evidence type="ECO:0000313" key="5">
    <source>
        <dbReference type="Proteomes" id="UP000298493"/>
    </source>
</evidence>
<dbReference type="PANTHER" id="PTHR44144:SF1">
    <property type="entry name" value="DNAJ HOMOLOG SUBFAMILY C MEMBER 9"/>
    <property type="match status" value="1"/>
</dbReference>
<evidence type="ECO:0000256" key="1">
    <source>
        <dbReference type="SAM" id="Coils"/>
    </source>
</evidence>
<reference evidence="4 5" key="1">
    <citation type="submission" date="2019-04" db="EMBL/GenBank/DDBJ databases">
        <title>High contiguity whole genome sequence and gene annotation resource for two Venturia nashicola isolates.</title>
        <authorList>
            <person name="Prokchorchik M."/>
            <person name="Won K."/>
            <person name="Lee Y."/>
            <person name="Choi E.D."/>
            <person name="Segonzac C."/>
            <person name="Sohn K.H."/>
        </authorList>
    </citation>
    <scope>NUCLEOTIDE SEQUENCE [LARGE SCALE GENOMIC DNA]</scope>
    <source>
        <strain evidence="4 5">PRI2</strain>
    </source>
</reference>
<sequence length="332" mass="38214">MPSKVEDLQDDVPSNINPYKVLEARSFTSSTITHLLTLMADKVPEEDKEEAKELFQKISFAYGVLSDPRRRSRYDTTGRTNDTLHLDDEDDFNWSDFFRTQFEDLVSNDKIAAFKAEYQGSEEEKLDVIASYVTNEGDMDAIFEEVMLSSPLDDEDRFRKMIDEEINEKRVEAYEAYIKETKTKRKKRVAEAKKEAKEAEQMAEELGVKDKLYGNGKAGAKKGKKGEEDISGLAAIIQQRQKERSGNFLADMEVKFAPKKRGKRVMEDEPPEEAFEATAKRMKKNKRAMEDEPPEEAFEKTTQRAKKNKKTSSVSVDVEQETGERRSKRVKR</sequence>
<dbReference type="InterPro" id="IPR056453">
    <property type="entry name" value="HTH_DNAJC9"/>
</dbReference>
<accession>A0A4Z1P378</accession>
<dbReference type="PROSITE" id="PS50076">
    <property type="entry name" value="DNAJ_2"/>
    <property type="match status" value="1"/>
</dbReference>
<dbReference type="Proteomes" id="UP000298493">
    <property type="component" value="Unassembled WGS sequence"/>
</dbReference>
<name>A0A4Z1P378_9PEZI</name>
<dbReference type="Gene3D" id="1.10.287.110">
    <property type="entry name" value="DnaJ domain"/>
    <property type="match status" value="1"/>
</dbReference>
<dbReference type="PANTHER" id="PTHR44144">
    <property type="entry name" value="DNAJ HOMOLOG SUBFAMILY C MEMBER 9"/>
    <property type="match status" value="1"/>
</dbReference>